<evidence type="ECO:0000313" key="1">
    <source>
        <dbReference type="EMBL" id="KXK27562.1"/>
    </source>
</evidence>
<comment type="caution">
    <text evidence="1">The sequence shown here is derived from an EMBL/GenBank/DDBJ whole genome shotgun (WGS) entry which is preliminary data.</text>
</comment>
<reference evidence="1 2" key="1">
    <citation type="submission" date="2015-02" db="EMBL/GenBank/DDBJ databases">
        <title>Improved understanding of the partial-nitritation anammox process through 23 genomes representing the majority of the microbial community.</title>
        <authorList>
            <person name="Speth D.R."/>
            <person name="In T Zandt M."/>
            <person name="Guerrero Cruz S."/>
            <person name="Jetten M.S."/>
            <person name="Dutilh B.E."/>
        </authorList>
    </citation>
    <scope>NUCLEOTIDE SEQUENCE [LARGE SCALE GENOMIC DNA]</scope>
    <source>
        <strain evidence="1">OLB20</strain>
    </source>
</reference>
<accession>A0A136M0X8</accession>
<dbReference type="EMBL" id="JYNZ01000001">
    <property type="protein sequence ID" value="KXK27562.1"/>
    <property type="molecule type" value="Genomic_DNA"/>
</dbReference>
<gene>
    <name evidence="1" type="ORF">TR69_WS6001000006</name>
</gene>
<dbReference type="AlphaFoldDB" id="A0A136M0X8"/>
<dbReference type="STRING" id="1617426.TR69_WS6001000006"/>
<dbReference type="Proteomes" id="UP000070457">
    <property type="component" value="Unassembled WGS sequence"/>
</dbReference>
<name>A0A136M0X8_9BACT</name>
<proteinExistence type="predicted"/>
<sequence>MPLTIDDLKKIESLFRAQEDRLREVFVTKHEFNELKDIVLGIKHDLHNEHELRFGRLVSLEARVQILEGKV</sequence>
<evidence type="ECO:0000313" key="2">
    <source>
        <dbReference type="Proteomes" id="UP000070457"/>
    </source>
</evidence>
<protein>
    <submittedName>
        <fullName evidence="1">Uncharacterized protein</fullName>
    </submittedName>
</protein>
<organism evidence="1 2">
    <name type="scientific">candidate division WS6 bacterium OLB20</name>
    <dbReference type="NCBI Taxonomy" id="1617426"/>
    <lineage>
        <taxon>Bacteria</taxon>
        <taxon>Candidatus Dojkabacteria</taxon>
    </lineage>
</organism>